<dbReference type="GO" id="GO:0005930">
    <property type="term" value="C:axoneme"/>
    <property type="evidence" value="ECO:0007669"/>
    <property type="project" value="TreeGrafter"/>
</dbReference>
<sequence>MHKETLLKTDVHSAEKLPVQEFPKETCSGEEICSSAEQYFKYENTERQKNRRKRQGLDLLKEEFEKLRTEKSFQSNDVQQKESNLEETLNQKQENKESKQVGKSKEAFYDKLATVTQRHRTPSKLKKHYVFTEAVNNLHQGLPSTGPLSNMSTTFNSGQVNRNHTEIMEFKAGDLTNVYEPSFGKATKARQKDIIDKKITLMEELFGQNCILKDSHPTSNHFKLLKSNVLPIEDSIFLLVFNDSRIIQMTAAISNV</sequence>
<dbReference type="PANTHER" id="PTHR16650">
    <property type="entry name" value="C21ORF13-RELATED"/>
    <property type="match status" value="1"/>
</dbReference>
<reference evidence="2" key="2">
    <citation type="submission" date="2025-09" db="UniProtKB">
        <authorList>
            <consortium name="Ensembl"/>
        </authorList>
    </citation>
    <scope>IDENTIFICATION</scope>
</reference>
<evidence type="ECO:0000313" key="3">
    <source>
        <dbReference type="Proteomes" id="UP000694545"/>
    </source>
</evidence>
<organism evidence="2 3">
    <name type="scientific">Varanus komodoensis</name>
    <name type="common">Komodo dragon</name>
    <dbReference type="NCBI Taxonomy" id="61221"/>
    <lineage>
        <taxon>Eukaryota</taxon>
        <taxon>Metazoa</taxon>
        <taxon>Chordata</taxon>
        <taxon>Craniata</taxon>
        <taxon>Vertebrata</taxon>
        <taxon>Euteleostomi</taxon>
        <taxon>Lepidosauria</taxon>
        <taxon>Squamata</taxon>
        <taxon>Bifurcata</taxon>
        <taxon>Unidentata</taxon>
        <taxon>Episquamata</taxon>
        <taxon>Toxicofera</taxon>
        <taxon>Anguimorpha</taxon>
        <taxon>Paleoanguimorpha</taxon>
        <taxon>Varanoidea</taxon>
        <taxon>Varanidae</taxon>
        <taxon>Varanus</taxon>
    </lineage>
</organism>
<dbReference type="Ensembl" id="ENSVKKT00000023778.1">
    <property type="protein sequence ID" value="ENSVKKP00000023201.1"/>
    <property type="gene ID" value="ENSVKKG00000015401.1"/>
</dbReference>
<protein>
    <submittedName>
        <fullName evidence="2">Lebercilin LCA5 like</fullName>
    </submittedName>
</protein>
<proteinExistence type="predicted"/>
<reference evidence="2" key="1">
    <citation type="submission" date="2025-08" db="UniProtKB">
        <authorList>
            <consortium name="Ensembl"/>
        </authorList>
    </citation>
    <scope>IDENTIFICATION</scope>
</reference>
<dbReference type="InterPro" id="IPR026188">
    <property type="entry name" value="Lebercilin-like"/>
</dbReference>
<dbReference type="Proteomes" id="UP000694545">
    <property type="component" value="Unplaced"/>
</dbReference>
<dbReference type="AlphaFoldDB" id="A0A8D2LL77"/>
<evidence type="ECO:0000256" key="1">
    <source>
        <dbReference type="SAM" id="MobiDB-lite"/>
    </source>
</evidence>
<dbReference type="GO" id="GO:0042073">
    <property type="term" value="P:intraciliary transport"/>
    <property type="evidence" value="ECO:0007669"/>
    <property type="project" value="TreeGrafter"/>
</dbReference>
<name>A0A8D2LL77_VARKO</name>
<evidence type="ECO:0000313" key="2">
    <source>
        <dbReference type="Ensembl" id="ENSVKKP00000023201.1"/>
    </source>
</evidence>
<dbReference type="PANTHER" id="PTHR16650:SF9">
    <property type="entry name" value="LEBERCILIN-LIKE PROTEIN"/>
    <property type="match status" value="1"/>
</dbReference>
<accession>A0A8D2LL77</accession>
<keyword evidence="3" id="KW-1185">Reference proteome</keyword>
<feature type="compositionally biased region" description="Basic and acidic residues" evidence="1">
    <location>
        <begin position="93"/>
        <end position="103"/>
    </location>
</feature>
<feature type="region of interest" description="Disordered" evidence="1">
    <location>
        <begin position="70"/>
        <end position="103"/>
    </location>
</feature>